<reference evidence="4" key="1">
    <citation type="journal article" date="2019" name="Int. J. Syst. Evol. Microbiol.">
        <title>The Global Catalogue of Microorganisms (GCM) 10K type strain sequencing project: providing services to taxonomists for standard genome sequencing and annotation.</title>
        <authorList>
            <consortium name="The Broad Institute Genomics Platform"/>
            <consortium name="The Broad Institute Genome Sequencing Center for Infectious Disease"/>
            <person name="Wu L."/>
            <person name="Ma J."/>
        </authorList>
    </citation>
    <scope>NUCLEOTIDE SEQUENCE [LARGE SCALE GENOMIC DNA]</scope>
    <source>
        <strain evidence="4">KCTC 12861</strain>
    </source>
</reference>
<dbReference type="Gene3D" id="6.10.140.1340">
    <property type="match status" value="1"/>
</dbReference>
<dbReference type="Pfam" id="PF11127">
    <property type="entry name" value="YgaP-like_TM"/>
    <property type="match status" value="1"/>
</dbReference>
<keyword evidence="1" id="KW-0812">Transmembrane</keyword>
<accession>A0ABQ3EIJ4</accession>
<feature type="transmembrane region" description="Helical" evidence="1">
    <location>
        <begin position="37"/>
        <end position="63"/>
    </location>
</feature>
<feature type="transmembrane region" description="Helical" evidence="1">
    <location>
        <begin position="12"/>
        <end position="31"/>
    </location>
</feature>
<dbReference type="InterPro" id="IPR021309">
    <property type="entry name" value="YgaP-like_TM"/>
</dbReference>
<organism evidence="3 4">
    <name type="scientific">Pseudovibrio japonicus</name>
    <dbReference type="NCBI Taxonomy" id="366534"/>
    <lineage>
        <taxon>Bacteria</taxon>
        <taxon>Pseudomonadati</taxon>
        <taxon>Pseudomonadota</taxon>
        <taxon>Alphaproteobacteria</taxon>
        <taxon>Hyphomicrobiales</taxon>
        <taxon>Stappiaceae</taxon>
        <taxon>Pseudovibrio</taxon>
    </lineage>
</organism>
<name>A0ABQ3EIJ4_9HYPH</name>
<comment type="caution">
    <text evidence="3">The sequence shown here is derived from an EMBL/GenBank/DDBJ whole genome shotgun (WGS) entry which is preliminary data.</text>
</comment>
<evidence type="ECO:0000259" key="2">
    <source>
        <dbReference type="Pfam" id="PF11127"/>
    </source>
</evidence>
<keyword evidence="4" id="KW-1185">Reference proteome</keyword>
<proteinExistence type="predicted"/>
<dbReference type="EMBL" id="BMXE01000006">
    <property type="protein sequence ID" value="GHB40806.1"/>
    <property type="molecule type" value="Genomic_DNA"/>
</dbReference>
<dbReference type="RefSeq" id="WP_189437875.1">
    <property type="nucleotide sequence ID" value="NZ_BMXE01000006.1"/>
</dbReference>
<gene>
    <name evidence="3" type="ORF">GCM10007094_32790</name>
</gene>
<keyword evidence="1" id="KW-1133">Transmembrane helix</keyword>
<dbReference type="Proteomes" id="UP000637980">
    <property type="component" value="Unassembled WGS sequence"/>
</dbReference>
<feature type="domain" description="Inner membrane protein YgaP-like transmembrane" evidence="2">
    <location>
        <begin position="1"/>
        <end position="69"/>
    </location>
</feature>
<evidence type="ECO:0000256" key="1">
    <source>
        <dbReference type="SAM" id="Phobius"/>
    </source>
</evidence>
<evidence type="ECO:0000313" key="3">
    <source>
        <dbReference type="EMBL" id="GHB40806.1"/>
    </source>
</evidence>
<keyword evidence="1" id="KW-0472">Membrane</keyword>
<protein>
    <recommendedName>
        <fullName evidence="2">Inner membrane protein YgaP-like transmembrane domain-containing protein</fullName>
    </recommendedName>
</protein>
<evidence type="ECO:0000313" key="4">
    <source>
        <dbReference type="Proteomes" id="UP000637980"/>
    </source>
</evidence>
<sequence length="70" mass="7547">MTANVGTLDRILRFVIGAALIALPLATNIPLFAQPLFFYGALLVGAAMLLVSVTRTCPFYSIFGIKTCRL</sequence>